<name>A0A9P8L645_9PEZI</name>
<feature type="region of interest" description="Disordered" evidence="9">
    <location>
        <begin position="1"/>
        <end position="120"/>
    </location>
</feature>
<feature type="compositionally biased region" description="Polar residues" evidence="9">
    <location>
        <begin position="442"/>
        <end position="451"/>
    </location>
</feature>
<evidence type="ECO:0000256" key="6">
    <source>
        <dbReference type="ARBA" id="ARBA00023163"/>
    </source>
</evidence>
<proteinExistence type="predicted"/>
<dbReference type="Proteomes" id="UP000698800">
    <property type="component" value="Unassembled WGS sequence"/>
</dbReference>
<keyword evidence="7" id="KW-0539">Nucleus</keyword>
<keyword evidence="2" id="KW-0479">Metal-binding</keyword>
<feature type="region of interest" description="Disordered" evidence="9">
    <location>
        <begin position="560"/>
        <end position="592"/>
    </location>
</feature>
<dbReference type="GO" id="GO:0000981">
    <property type="term" value="F:DNA-binding transcription factor activity, RNA polymerase II-specific"/>
    <property type="evidence" value="ECO:0007669"/>
    <property type="project" value="TreeGrafter"/>
</dbReference>
<dbReference type="GO" id="GO:0045944">
    <property type="term" value="P:positive regulation of transcription by RNA polymerase II"/>
    <property type="evidence" value="ECO:0007669"/>
    <property type="project" value="TreeGrafter"/>
</dbReference>
<feature type="compositionally biased region" description="Basic and acidic residues" evidence="9">
    <location>
        <begin position="82"/>
        <end position="94"/>
    </location>
</feature>
<keyword evidence="6" id="KW-0804">Transcription</keyword>
<comment type="caution">
    <text evidence="11">The sequence shown here is derived from an EMBL/GenBank/DDBJ whole genome shotgun (WGS) entry which is preliminary data.</text>
</comment>
<feature type="compositionally biased region" description="Polar residues" evidence="9">
    <location>
        <begin position="460"/>
        <end position="487"/>
    </location>
</feature>
<dbReference type="InterPro" id="IPR000679">
    <property type="entry name" value="Znf_GATA"/>
</dbReference>
<dbReference type="Gene3D" id="3.30.50.10">
    <property type="entry name" value="Erythroid Transcription Factor GATA-1, subunit A"/>
    <property type="match status" value="2"/>
</dbReference>
<reference evidence="11" key="1">
    <citation type="submission" date="2021-03" db="EMBL/GenBank/DDBJ databases">
        <title>Comparative genomics and phylogenomic investigation of the class Geoglossomycetes provide insights into ecological specialization and systematics.</title>
        <authorList>
            <person name="Melie T."/>
            <person name="Pirro S."/>
            <person name="Miller A.N."/>
            <person name="Quandt A."/>
        </authorList>
    </citation>
    <scope>NUCLEOTIDE SEQUENCE</scope>
    <source>
        <strain evidence="11">GBOQ0MN5Z8</strain>
    </source>
</reference>
<evidence type="ECO:0000313" key="11">
    <source>
        <dbReference type="EMBL" id="KAH0545564.1"/>
    </source>
</evidence>
<keyword evidence="4" id="KW-0862">Zinc</keyword>
<dbReference type="SMART" id="SM00401">
    <property type="entry name" value="ZnF_GATA"/>
    <property type="match status" value="2"/>
</dbReference>
<dbReference type="InterPro" id="IPR039355">
    <property type="entry name" value="Transcription_factor_GATA"/>
</dbReference>
<keyword evidence="3 8" id="KW-0863">Zinc-finger</keyword>
<evidence type="ECO:0000259" key="10">
    <source>
        <dbReference type="PROSITE" id="PS50114"/>
    </source>
</evidence>
<protein>
    <recommendedName>
        <fullName evidence="10">GATA-type domain-containing protein</fullName>
    </recommendedName>
</protein>
<dbReference type="GO" id="GO:0000122">
    <property type="term" value="P:negative regulation of transcription by RNA polymerase II"/>
    <property type="evidence" value="ECO:0007669"/>
    <property type="project" value="TreeGrafter"/>
</dbReference>
<feature type="compositionally biased region" description="Polar residues" evidence="9">
    <location>
        <begin position="95"/>
        <end position="120"/>
    </location>
</feature>
<evidence type="ECO:0000256" key="4">
    <source>
        <dbReference type="ARBA" id="ARBA00022833"/>
    </source>
</evidence>
<dbReference type="PROSITE" id="PS00344">
    <property type="entry name" value="GATA_ZN_FINGER_1"/>
    <property type="match status" value="1"/>
</dbReference>
<evidence type="ECO:0000313" key="12">
    <source>
        <dbReference type="Proteomes" id="UP000698800"/>
    </source>
</evidence>
<dbReference type="GO" id="GO:0000978">
    <property type="term" value="F:RNA polymerase II cis-regulatory region sequence-specific DNA binding"/>
    <property type="evidence" value="ECO:0007669"/>
    <property type="project" value="TreeGrafter"/>
</dbReference>
<evidence type="ECO:0000256" key="3">
    <source>
        <dbReference type="ARBA" id="ARBA00022771"/>
    </source>
</evidence>
<dbReference type="OrthoDB" id="515401at2759"/>
<evidence type="ECO:0000256" key="9">
    <source>
        <dbReference type="SAM" id="MobiDB-lite"/>
    </source>
</evidence>
<keyword evidence="5" id="KW-0805">Transcription regulation</keyword>
<dbReference type="PANTHER" id="PTHR10071">
    <property type="entry name" value="TRANSCRIPTION FACTOR GATA FAMILY MEMBER"/>
    <property type="match status" value="1"/>
</dbReference>
<dbReference type="PANTHER" id="PTHR10071:SF335">
    <property type="entry name" value="IRON-SENSING TRANSCRIPTIONAL REPRESSOR-RELATED"/>
    <property type="match status" value="1"/>
</dbReference>
<gene>
    <name evidence="11" type="ORF">FGG08_000395</name>
</gene>
<accession>A0A9P8L645</accession>
<dbReference type="EMBL" id="JAGHQL010000004">
    <property type="protein sequence ID" value="KAH0545564.1"/>
    <property type="molecule type" value="Genomic_DNA"/>
</dbReference>
<organism evidence="11 12">
    <name type="scientific">Glutinoglossum americanum</name>
    <dbReference type="NCBI Taxonomy" id="1670608"/>
    <lineage>
        <taxon>Eukaryota</taxon>
        <taxon>Fungi</taxon>
        <taxon>Dikarya</taxon>
        <taxon>Ascomycota</taxon>
        <taxon>Pezizomycotina</taxon>
        <taxon>Geoglossomycetes</taxon>
        <taxon>Geoglossales</taxon>
        <taxon>Geoglossaceae</taxon>
        <taxon>Glutinoglossum</taxon>
    </lineage>
</organism>
<dbReference type="SUPFAM" id="SSF57716">
    <property type="entry name" value="Glucocorticoid receptor-like (DNA-binding domain)"/>
    <property type="match status" value="2"/>
</dbReference>
<feature type="compositionally biased region" description="Basic and acidic residues" evidence="9">
    <location>
        <begin position="577"/>
        <end position="592"/>
    </location>
</feature>
<feature type="compositionally biased region" description="Low complexity" evidence="9">
    <location>
        <begin position="159"/>
        <end position="171"/>
    </location>
</feature>
<sequence length="621" mass="65490">MTGLVLPGGQVNALPGASPASDPQQIREPSKEDLELAAQLLGHSKGRPSRANDGCGGVNIDQEPLARDRIPLKQSENVVNGHPEDVTNQHRSSRESSVSQAREQQYSMRGSSSPLSGQVCSTTRTPLWRRSPTGSTICNACGLYLKARNTSRPTNLKRSAPSSSSLVSSNPMPAPRRRSMSPGSGHVSGDPQASAGATYVAADQVPSGTCPGGGKCNGTGGAEGCNGCPALNNRVSKAAQFTIAQLSDGSAPGDTHQQLATDISSSNANKGESNVAGNIIGSQATGKNTTVVVACQNCGTTITPLWRRDESGHTICNACGLYHKLHGVHRPVTMKKSIIKRRKRVVPAALQSEHSFNGQQSQSPQPPSVSPDPQQQTYTGSAEAGRTNPDGSVNLEVRQQDVDISSNRQILPEPPKLQPQQRVYHPPPVDFTGYTAAPLSTAPPQQQQINSAPLPPISYPSPTQRHLSISPHPSNASRKRSYSTSESEVQDGSGEHMLDPAKSSRLSSIKSILNPTQQASDNMPIEPSLLTGDHGVLSTASNSSIRSGIGASDSAVPHLINASPVGGSSSGSVGGNEDNRRRATEKRAELQREAEKIRQMLAAKERELAELNNDDLNADAT</sequence>
<dbReference type="PROSITE" id="PS50114">
    <property type="entry name" value="GATA_ZN_FINGER_2"/>
    <property type="match status" value="2"/>
</dbReference>
<keyword evidence="12" id="KW-1185">Reference proteome</keyword>
<evidence type="ECO:0000256" key="7">
    <source>
        <dbReference type="ARBA" id="ARBA00023242"/>
    </source>
</evidence>
<comment type="subcellular location">
    <subcellularLocation>
        <location evidence="1">Nucleus</location>
    </subcellularLocation>
</comment>
<evidence type="ECO:0000256" key="5">
    <source>
        <dbReference type="ARBA" id="ARBA00023015"/>
    </source>
</evidence>
<feature type="domain" description="GATA-type" evidence="10">
    <location>
        <begin position="120"/>
        <end position="164"/>
    </location>
</feature>
<feature type="region of interest" description="Disordered" evidence="9">
    <location>
        <begin position="152"/>
        <end position="195"/>
    </location>
</feature>
<dbReference type="PRINTS" id="PR00619">
    <property type="entry name" value="GATAZNFINGER"/>
</dbReference>
<dbReference type="GO" id="GO:0008270">
    <property type="term" value="F:zinc ion binding"/>
    <property type="evidence" value="ECO:0007669"/>
    <property type="project" value="UniProtKB-KW"/>
</dbReference>
<evidence type="ECO:0000256" key="2">
    <source>
        <dbReference type="ARBA" id="ARBA00022723"/>
    </source>
</evidence>
<dbReference type="GO" id="GO:0005634">
    <property type="term" value="C:nucleus"/>
    <property type="evidence" value="ECO:0007669"/>
    <property type="project" value="UniProtKB-SubCell"/>
</dbReference>
<feature type="region of interest" description="Disordered" evidence="9">
    <location>
        <begin position="343"/>
        <end position="505"/>
    </location>
</feature>
<evidence type="ECO:0000256" key="1">
    <source>
        <dbReference type="ARBA" id="ARBA00004123"/>
    </source>
</evidence>
<evidence type="ECO:0000256" key="8">
    <source>
        <dbReference type="PROSITE-ProRule" id="PRU00094"/>
    </source>
</evidence>
<dbReference type="Pfam" id="PF00320">
    <property type="entry name" value="GATA"/>
    <property type="match status" value="2"/>
</dbReference>
<feature type="domain" description="GATA-type" evidence="10">
    <location>
        <begin position="295"/>
        <end position="342"/>
    </location>
</feature>
<dbReference type="CDD" id="cd00202">
    <property type="entry name" value="ZnF_GATA"/>
    <property type="match status" value="2"/>
</dbReference>
<dbReference type="InterPro" id="IPR013088">
    <property type="entry name" value="Znf_NHR/GATA"/>
</dbReference>
<dbReference type="FunFam" id="3.30.50.10:FF:000007">
    <property type="entry name" value="Nitrogen regulatory AreA, N-terminal"/>
    <property type="match status" value="1"/>
</dbReference>
<dbReference type="AlphaFoldDB" id="A0A9P8L645"/>